<evidence type="ECO:0000313" key="5">
    <source>
        <dbReference type="EMBL" id="KAK7422740.1"/>
    </source>
</evidence>
<evidence type="ECO:0000256" key="3">
    <source>
        <dbReference type="RuleBase" id="RU361235"/>
    </source>
</evidence>
<sequence>MKLLYQIGALALWSLVTGVTSSYLPHPKPPKAKVLNGTYVGIYNKKYHQDLFLGIPYAQPPVGALRLHVPESLNTTWAGTRSATEYSPQCIGYGSDTWVLGNYISEDCLTINVIRPAGISRKAKLPVALWIHGGGFTNGGSSDPRYNLSFIVEQSVKMGTPMVAASINYRLQNWGFLHSEALAAEGSTNLGFRDQRLAMHWVKENIAAFGGNPARITLWGESAGARSVGAQLVAYGGRNDDLFCAAILQSGSPLPGTFKPQTTKSWKPYYDALLTATNCSSAVNSVACLRKVPTDRLSAVFNSSFATAPGYGQVVDDDFFVAPGDALLRQAKFVKVPLLLGANFDEGSLYATKGINTTAEFAAMVKSGGVNDSATADIMRLYPDDPAVGLPATLQGRPEGPLARYGRQWKRAVAYRGDAAQHAARRLTARSWASSSVPVWSYHWNVIVKGISPAEAATHFQEVVFVFNNVDGQGYDTAVATNPLAGKPRKFIRLANTMSKAWVSFITKSNPNHHGQRLKWPVYGVEQPQNLVFDVNVTRLGYVEPDTYRQKEISYIIDNLYSQ</sequence>
<feature type="signal peptide" evidence="3">
    <location>
        <begin position="1"/>
        <end position="18"/>
    </location>
</feature>
<dbReference type="SUPFAM" id="SSF53474">
    <property type="entry name" value="alpha/beta-Hydrolases"/>
    <property type="match status" value="1"/>
</dbReference>
<accession>A0ABR1HND3</accession>
<dbReference type="Proteomes" id="UP001498421">
    <property type="component" value="Unassembled WGS sequence"/>
</dbReference>
<evidence type="ECO:0000256" key="2">
    <source>
        <dbReference type="ARBA" id="ARBA00022801"/>
    </source>
</evidence>
<dbReference type="PROSITE" id="PS00122">
    <property type="entry name" value="CARBOXYLESTERASE_B_1"/>
    <property type="match status" value="1"/>
</dbReference>
<reference evidence="5 6" key="1">
    <citation type="journal article" date="2025" name="Microbiol. Resour. Announc.">
        <title>Draft genome sequences for Neonectria magnoliae and Neonectria punicea, canker pathogens of Liriodendron tulipifera and Acer saccharum in West Virginia.</title>
        <authorList>
            <person name="Petronek H.M."/>
            <person name="Kasson M.T."/>
            <person name="Metheny A.M."/>
            <person name="Stauder C.M."/>
            <person name="Lovett B."/>
            <person name="Lynch S.C."/>
            <person name="Garnas J.R."/>
            <person name="Kasson L.R."/>
            <person name="Stajich J.E."/>
        </authorList>
    </citation>
    <scope>NUCLEOTIDE SEQUENCE [LARGE SCALE GENOMIC DNA]</scope>
    <source>
        <strain evidence="5 6">NRRL 64651</strain>
    </source>
</reference>
<keyword evidence="3" id="KW-0732">Signal</keyword>
<feature type="chain" id="PRO_5044956300" description="Carboxylic ester hydrolase" evidence="3">
    <location>
        <begin position="19"/>
        <end position="563"/>
    </location>
</feature>
<keyword evidence="2 3" id="KW-0378">Hydrolase</keyword>
<dbReference type="PANTHER" id="PTHR11559">
    <property type="entry name" value="CARBOXYLESTERASE"/>
    <property type="match status" value="1"/>
</dbReference>
<organism evidence="5 6">
    <name type="scientific">Neonectria magnoliae</name>
    <dbReference type="NCBI Taxonomy" id="2732573"/>
    <lineage>
        <taxon>Eukaryota</taxon>
        <taxon>Fungi</taxon>
        <taxon>Dikarya</taxon>
        <taxon>Ascomycota</taxon>
        <taxon>Pezizomycotina</taxon>
        <taxon>Sordariomycetes</taxon>
        <taxon>Hypocreomycetidae</taxon>
        <taxon>Hypocreales</taxon>
        <taxon>Nectriaceae</taxon>
        <taxon>Neonectria</taxon>
    </lineage>
</organism>
<comment type="similarity">
    <text evidence="1 3">Belongs to the type-B carboxylesterase/lipase family.</text>
</comment>
<gene>
    <name evidence="5" type="ORF">QQZ08_009364</name>
</gene>
<protein>
    <recommendedName>
        <fullName evidence="3">Carboxylic ester hydrolase</fullName>
        <ecNumber evidence="3">3.1.1.-</ecNumber>
    </recommendedName>
</protein>
<evidence type="ECO:0000259" key="4">
    <source>
        <dbReference type="Pfam" id="PF00135"/>
    </source>
</evidence>
<dbReference type="Pfam" id="PF00135">
    <property type="entry name" value="COesterase"/>
    <property type="match status" value="1"/>
</dbReference>
<evidence type="ECO:0000256" key="1">
    <source>
        <dbReference type="ARBA" id="ARBA00005964"/>
    </source>
</evidence>
<feature type="domain" description="Carboxylesterase type B" evidence="4">
    <location>
        <begin position="35"/>
        <end position="536"/>
    </location>
</feature>
<dbReference type="Gene3D" id="3.40.50.1820">
    <property type="entry name" value="alpha/beta hydrolase"/>
    <property type="match status" value="1"/>
</dbReference>
<dbReference type="PROSITE" id="PS00941">
    <property type="entry name" value="CARBOXYLESTERASE_B_2"/>
    <property type="match status" value="1"/>
</dbReference>
<evidence type="ECO:0000313" key="6">
    <source>
        <dbReference type="Proteomes" id="UP001498421"/>
    </source>
</evidence>
<dbReference type="InterPro" id="IPR019819">
    <property type="entry name" value="Carboxylesterase_B_CS"/>
</dbReference>
<name>A0ABR1HND3_9HYPO</name>
<dbReference type="EC" id="3.1.1.-" evidence="3"/>
<proteinExistence type="inferred from homology"/>
<dbReference type="EMBL" id="JAZAVK010000105">
    <property type="protein sequence ID" value="KAK7422740.1"/>
    <property type="molecule type" value="Genomic_DNA"/>
</dbReference>
<dbReference type="InterPro" id="IPR029058">
    <property type="entry name" value="AB_hydrolase_fold"/>
</dbReference>
<comment type="caution">
    <text evidence="5">The sequence shown here is derived from an EMBL/GenBank/DDBJ whole genome shotgun (WGS) entry which is preliminary data.</text>
</comment>
<dbReference type="InterPro" id="IPR050309">
    <property type="entry name" value="Type-B_Carboxylest/Lipase"/>
</dbReference>
<keyword evidence="6" id="KW-1185">Reference proteome</keyword>
<dbReference type="InterPro" id="IPR019826">
    <property type="entry name" value="Carboxylesterase_B_AS"/>
</dbReference>
<dbReference type="InterPro" id="IPR002018">
    <property type="entry name" value="CarbesteraseB"/>
</dbReference>